<comment type="caution">
    <text evidence="8">The sequence shown here is derived from an EMBL/GenBank/DDBJ whole genome shotgun (WGS) entry which is preliminary data.</text>
</comment>
<keyword evidence="3" id="KW-0678">Repressor</keyword>
<evidence type="ECO:0000256" key="3">
    <source>
        <dbReference type="ARBA" id="ARBA00022491"/>
    </source>
</evidence>
<dbReference type="GO" id="GO:0006276">
    <property type="term" value="P:plasmid maintenance"/>
    <property type="evidence" value="ECO:0007669"/>
    <property type="project" value="InterPro"/>
</dbReference>
<evidence type="ECO:0000313" key="8">
    <source>
        <dbReference type="EMBL" id="RKQ68534.1"/>
    </source>
</evidence>
<keyword evidence="4" id="KW-0805">Transcription regulation</keyword>
<dbReference type="Proteomes" id="UP000277424">
    <property type="component" value="Unassembled WGS sequence"/>
</dbReference>
<dbReference type="SUPFAM" id="SSF50118">
    <property type="entry name" value="Cell growth inhibitor/plasmid maintenance toxic component"/>
    <property type="match status" value="1"/>
</dbReference>
<accession>A0A420WBZ0</accession>
<name>A0A420WBZ0_9PROT</name>
<evidence type="ECO:0000256" key="5">
    <source>
        <dbReference type="ARBA" id="ARBA00023163"/>
    </source>
</evidence>
<evidence type="ECO:0000256" key="4">
    <source>
        <dbReference type="ARBA" id="ARBA00023015"/>
    </source>
</evidence>
<evidence type="ECO:0000313" key="9">
    <source>
        <dbReference type="Proteomes" id="UP000277424"/>
    </source>
</evidence>
<dbReference type="Pfam" id="PF01845">
    <property type="entry name" value="CcdB"/>
    <property type="match status" value="1"/>
</dbReference>
<evidence type="ECO:0000256" key="7">
    <source>
        <dbReference type="ARBA" id="ARBA00033135"/>
    </source>
</evidence>
<keyword evidence="5" id="KW-0804">Transcription</keyword>
<proteinExistence type="inferred from homology"/>
<dbReference type="GO" id="GO:0008657">
    <property type="term" value="F:DNA topoisomerase type II (double strand cut, ATP-hydrolyzing) inhibitor activity"/>
    <property type="evidence" value="ECO:0007669"/>
    <property type="project" value="InterPro"/>
</dbReference>
<dbReference type="InterPro" id="IPR002712">
    <property type="entry name" value="CcdB"/>
</dbReference>
<evidence type="ECO:0000256" key="2">
    <source>
        <dbReference type="ARBA" id="ARBA00015075"/>
    </source>
</evidence>
<comment type="similarity">
    <text evidence="1">Belongs to the CcdB toxin family.</text>
</comment>
<gene>
    <name evidence="8" type="ORF">BCL74_3014</name>
</gene>
<dbReference type="OrthoDB" id="9813510at2"/>
<reference evidence="8 9" key="1">
    <citation type="submission" date="2018-10" db="EMBL/GenBank/DDBJ databases">
        <title>Comparative analysis of microorganisms from saline springs in Andes Mountain Range, Colombia.</title>
        <authorList>
            <person name="Rubin E."/>
        </authorList>
    </citation>
    <scope>NUCLEOTIDE SEQUENCE [LARGE SCALE GENOMIC DNA]</scope>
    <source>
        <strain evidence="8 9">USBA 36</strain>
    </source>
</reference>
<dbReference type="AlphaFoldDB" id="A0A420WBZ0"/>
<evidence type="ECO:0000256" key="6">
    <source>
        <dbReference type="ARBA" id="ARBA00029628"/>
    </source>
</evidence>
<dbReference type="EMBL" id="RBIG01000003">
    <property type="protein sequence ID" value="RKQ68534.1"/>
    <property type="molecule type" value="Genomic_DNA"/>
</dbReference>
<sequence>MAQFDVHRNLSGDERVPFLLDVQSPVLSSLKTRVVIPVVPVSEYPVPMSRINPVVEIAGVAYVLATTELAGAPATLLGEIVASLSDKSHDIVNAIDFLHQGY</sequence>
<dbReference type="Gene3D" id="2.30.30.110">
    <property type="match status" value="1"/>
</dbReference>
<dbReference type="RefSeq" id="WP_121221220.1">
    <property type="nucleotide sequence ID" value="NZ_RBIG01000003.1"/>
</dbReference>
<protein>
    <recommendedName>
        <fullName evidence="2">Toxin CcdB</fullName>
    </recommendedName>
    <alternativeName>
        <fullName evidence="7">Cytotoxic protein CcdB</fullName>
    </alternativeName>
    <alternativeName>
        <fullName evidence="6">Protein LetD</fullName>
    </alternativeName>
</protein>
<dbReference type="InterPro" id="IPR011067">
    <property type="entry name" value="Plasmid_toxin/cell-grow_inhib"/>
</dbReference>
<evidence type="ECO:0000256" key="1">
    <source>
        <dbReference type="ARBA" id="ARBA00005230"/>
    </source>
</evidence>
<organism evidence="8 9">
    <name type="scientific">Oceanibaculum indicum</name>
    <dbReference type="NCBI Taxonomy" id="526216"/>
    <lineage>
        <taxon>Bacteria</taxon>
        <taxon>Pseudomonadati</taxon>
        <taxon>Pseudomonadota</taxon>
        <taxon>Alphaproteobacteria</taxon>
        <taxon>Rhodospirillales</taxon>
        <taxon>Oceanibaculaceae</taxon>
        <taxon>Oceanibaculum</taxon>
    </lineage>
</organism>